<name>R0HEH4_9BRAS</name>
<dbReference type="AlphaFoldDB" id="R0HEH4"/>
<dbReference type="Proteomes" id="UP000029121">
    <property type="component" value="Unassembled WGS sequence"/>
</dbReference>
<accession>R0HEH4</accession>
<sequence length="76" mass="8750">MEVLTSPSKKTHSLMIYSYLDGIYKKNAQTNWVPRSVNHVADCLAKDLLPHSCDFKFHYYVPSCLINSLHVDHLQS</sequence>
<protein>
    <submittedName>
        <fullName evidence="1">Uncharacterized protein</fullName>
    </submittedName>
</protein>
<keyword evidence="2" id="KW-1185">Reference proteome</keyword>
<organism evidence="1 2">
    <name type="scientific">Capsella rubella</name>
    <dbReference type="NCBI Taxonomy" id="81985"/>
    <lineage>
        <taxon>Eukaryota</taxon>
        <taxon>Viridiplantae</taxon>
        <taxon>Streptophyta</taxon>
        <taxon>Embryophyta</taxon>
        <taxon>Tracheophyta</taxon>
        <taxon>Spermatophyta</taxon>
        <taxon>Magnoliopsida</taxon>
        <taxon>eudicotyledons</taxon>
        <taxon>Gunneridae</taxon>
        <taxon>Pentapetalae</taxon>
        <taxon>rosids</taxon>
        <taxon>malvids</taxon>
        <taxon>Brassicales</taxon>
        <taxon>Brassicaceae</taxon>
        <taxon>Camelineae</taxon>
        <taxon>Capsella</taxon>
    </lineage>
</organism>
<dbReference type="EMBL" id="KB870810">
    <property type="protein sequence ID" value="EOA22178.1"/>
    <property type="molecule type" value="Genomic_DNA"/>
</dbReference>
<reference evidence="2" key="1">
    <citation type="journal article" date="2013" name="Nat. Genet.">
        <title>The Capsella rubella genome and the genomic consequences of rapid mating system evolution.</title>
        <authorList>
            <person name="Slotte T."/>
            <person name="Hazzouri K.M."/>
            <person name="Agren J.A."/>
            <person name="Koenig D."/>
            <person name="Maumus F."/>
            <person name="Guo Y.L."/>
            <person name="Steige K."/>
            <person name="Platts A.E."/>
            <person name="Escobar J.S."/>
            <person name="Newman L.K."/>
            <person name="Wang W."/>
            <person name="Mandakova T."/>
            <person name="Vello E."/>
            <person name="Smith L.M."/>
            <person name="Henz S.R."/>
            <person name="Steffen J."/>
            <person name="Takuno S."/>
            <person name="Brandvain Y."/>
            <person name="Coop G."/>
            <person name="Andolfatto P."/>
            <person name="Hu T.T."/>
            <person name="Blanchette M."/>
            <person name="Clark R.M."/>
            <person name="Quesneville H."/>
            <person name="Nordborg M."/>
            <person name="Gaut B.S."/>
            <person name="Lysak M.A."/>
            <person name="Jenkins J."/>
            <person name="Grimwood J."/>
            <person name="Chapman J."/>
            <person name="Prochnik S."/>
            <person name="Shu S."/>
            <person name="Rokhsar D."/>
            <person name="Schmutz J."/>
            <person name="Weigel D."/>
            <person name="Wright S.I."/>
        </authorList>
    </citation>
    <scope>NUCLEOTIDE SEQUENCE [LARGE SCALE GENOMIC DNA]</scope>
    <source>
        <strain evidence="2">cv. Monte Gargano</strain>
    </source>
</reference>
<evidence type="ECO:0000313" key="2">
    <source>
        <dbReference type="Proteomes" id="UP000029121"/>
    </source>
</evidence>
<proteinExistence type="predicted"/>
<evidence type="ECO:0000313" key="1">
    <source>
        <dbReference type="EMBL" id="EOA22178.1"/>
    </source>
</evidence>
<gene>
    <name evidence="1" type="ORF">CARUB_v10002749mg</name>
</gene>